<evidence type="ECO:0000259" key="2">
    <source>
        <dbReference type="PROSITE" id="PS50206"/>
    </source>
</evidence>
<accession>A0A1H7UCW1</accession>
<dbReference type="CDD" id="cd01449">
    <property type="entry name" value="TST_Repeat_2"/>
    <property type="match status" value="1"/>
</dbReference>
<dbReference type="Gene3D" id="3.40.250.10">
    <property type="entry name" value="Rhodanese-like domain"/>
    <property type="match status" value="2"/>
</dbReference>
<dbReference type="InterPro" id="IPR001763">
    <property type="entry name" value="Rhodanese-like_dom"/>
</dbReference>
<gene>
    <name evidence="3" type="ORF">SAMN04489760_10195</name>
</gene>
<dbReference type="SMART" id="SM00450">
    <property type="entry name" value="RHOD"/>
    <property type="match status" value="2"/>
</dbReference>
<organism evidence="3 4">
    <name type="scientific">Syntrophus gentianae</name>
    <dbReference type="NCBI Taxonomy" id="43775"/>
    <lineage>
        <taxon>Bacteria</taxon>
        <taxon>Pseudomonadati</taxon>
        <taxon>Thermodesulfobacteriota</taxon>
        <taxon>Syntrophia</taxon>
        <taxon>Syntrophales</taxon>
        <taxon>Syntrophaceae</taxon>
        <taxon>Syntrophus</taxon>
    </lineage>
</organism>
<dbReference type="Pfam" id="PF00581">
    <property type="entry name" value="Rhodanese"/>
    <property type="match status" value="2"/>
</dbReference>
<dbReference type="PROSITE" id="PS00380">
    <property type="entry name" value="RHODANESE_1"/>
    <property type="match status" value="1"/>
</dbReference>
<dbReference type="Proteomes" id="UP000198744">
    <property type="component" value="Unassembled WGS sequence"/>
</dbReference>
<keyword evidence="4" id="KW-1185">Reference proteome</keyword>
<evidence type="ECO:0000313" key="3">
    <source>
        <dbReference type="EMBL" id="SEL94508.1"/>
    </source>
</evidence>
<dbReference type="InterPro" id="IPR001307">
    <property type="entry name" value="Thiosulphate_STrfase_CS"/>
</dbReference>
<dbReference type="PROSITE" id="PS50206">
    <property type="entry name" value="RHODANESE_3"/>
    <property type="match status" value="2"/>
</dbReference>
<dbReference type="InterPro" id="IPR036873">
    <property type="entry name" value="Rhodanese-like_dom_sf"/>
</dbReference>
<evidence type="ECO:0000313" key="4">
    <source>
        <dbReference type="Proteomes" id="UP000198744"/>
    </source>
</evidence>
<keyword evidence="3" id="KW-0808">Transferase</keyword>
<feature type="domain" description="Rhodanese" evidence="2">
    <location>
        <begin position="182"/>
        <end position="310"/>
    </location>
</feature>
<proteinExistence type="predicted"/>
<evidence type="ECO:0000256" key="1">
    <source>
        <dbReference type="ARBA" id="ARBA00022737"/>
    </source>
</evidence>
<keyword evidence="1" id="KW-0677">Repeat</keyword>
<dbReference type="PANTHER" id="PTHR43855">
    <property type="entry name" value="THIOSULFATE SULFURTRANSFERASE"/>
    <property type="match status" value="1"/>
</dbReference>
<sequence>MGKMKYPVYESEAPGFLDVLQSYAEKILLSPAELAGRLDDAVVVDASDTKDFSELHIPGAFNIPVFWDYRSLEADSGLEFMRQVILGKMLACGIDGSRQIVFTEQLPSAGFGRSCRAFYMAEHAGFPLESMRVLNGGNFQWRQMGFPLAQGEAGSTAALDIPHNTGVDRSRFLKMSEALAALDRGAKFLDVRNALEFLGVAAAPYVIREGNPPREVVLEPGRIPGAIGLPWTDVFERQGAGAGSFKSRSELRDLFRSAGLSPGDEIVVYCFKGARSSAVLLSLHLAGFDSAKMYFAGWNEWSRGESLPKERGMPGQDQLAGSFAKDILNEV</sequence>
<keyword evidence="3" id="KW-0670">Pyruvate</keyword>
<reference evidence="3 4" key="1">
    <citation type="submission" date="2016-10" db="EMBL/GenBank/DDBJ databases">
        <authorList>
            <person name="de Groot N.N."/>
        </authorList>
    </citation>
    <scope>NUCLEOTIDE SEQUENCE [LARGE SCALE GENOMIC DNA]</scope>
    <source>
        <strain evidence="3 4">DSM 8423</strain>
    </source>
</reference>
<feature type="domain" description="Rhodanese" evidence="2">
    <location>
        <begin position="37"/>
        <end position="150"/>
    </location>
</feature>
<dbReference type="STRING" id="43775.SAMN04489760_10195"/>
<dbReference type="RefSeq" id="WP_093881812.1">
    <property type="nucleotide sequence ID" value="NZ_FOBS01000001.1"/>
</dbReference>
<protein>
    <submittedName>
        <fullName evidence="3">Thiosulfate/3-mercaptopyruvate sulfurtransferase</fullName>
    </submittedName>
</protein>
<dbReference type="GO" id="GO:0004792">
    <property type="term" value="F:thiosulfate-cyanide sulfurtransferase activity"/>
    <property type="evidence" value="ECO:0007669"/>
    <property type="project" value="InterPro"/>
</dbReference>
<dbReference type="EMBL" id="FOBS01000001">
    <property type="protein sequence ID" value="SEL94508.1"/>
    <property type="molecule type" value="Genomic_DNA"/>
</dbReference>
<dbReference type="SUPFAM" id="SSF52821">
    <property type="entry name" value="Rhodanese/Cell cycle control phosphatase"/>
    <property type="match status" value="2"/>
</dbReference>
<dbReference type="PANTHER" id="PTHR43855:SF1">
    <property type="entry name" value="THIOSULFATE SULFURTRANSFERASE"/>
    <property type="match status" value="1"/>
</dbReference>
<dbReference type="AlphaFoldDB" id="A0A1H7UCW1"/>
<name>A0A1H7UCW1_9BACT</name>
<dbReference type="OrthoDB" id="9781034at2"/>
<dbReference type="InterPro" id="IPR051126">
    <property type="entry name" value="Thiosulfate_sulfurtransferase"/>
</dbReference>